<dbReference type="GO" id="GO:0003700">
    <property type="term" value="F:DNA-binding transcription factor activity"/>
    <property type="evidence" value="ECO:0007669"/>
    <property type="project" value="TreeGrafter"/>
</dbReference>
<proteinExistence type="predicted"/>
<feature type="domain" description="HTH iclR-type" evidence="4">
    <location>
        <begin position="7"/>
        <end position="70"/>
    </location>
</feature>
<dbReference type="InterPro" id="IPR005471">
    <property type="entry name" value="Tscrpt_reg_IclR_N"/>
</dbReference>
<evidence type="ECO:0000256" key="1">
    <source>
        <dbReference type="ARBA" id="ARBA00023015"/>
    </source>
</evidence>
<dbReference type="OrthoDB" id="9807558at2"/>
<dbReference type="EMBL" id="NJIH01000011">
    <property type="protein sequence ID" value="OWT56226.1"/>
    <property type="molecule type" value="Genomic_DNA"/>
</dbReference>
<dbReference type="InterPro" id="IPR050707">
    <property type="entry name" value="HTH_MetabolicPath_Reg"/>
</dbReference>
<dbReference type="InterPro" id="IPR036388">
    <property type="entry name" value="WH-like_DNA-bd_sf"/>
</dbReference>
<organism evidence="6 7">
    <name type="scientific">Candidimonas nitroreducens</name>
    <dbReference type="NCBI Taxonomy" id="683354"/>
    <lineage>
        <taxon>Bacteria</taxon>
        <taxon>Pseudomonadati</taxon>
        <taxon>Pseudomonadota</taxon>
        <taxon>Betaproteobacteria</taxon>
        <taxon>Burkholderiales</taxon>
        <taxon>Alcaligenaceae</taxon>
        <taxon>Candidimonas</taxon>
    </lineage>
</organism>
<dbReference type="GO" id="GO:0045892">
    <property type="term" value="P:negative regulation of DNA-templated transcription"/>
    <property type="evidence" value="ECO:0007669"/>
    <property type="project" value="TreeGrafter"/>
</dbReference>
<accession>A0A225M526</accession>
<dbReference type="InterPro" id="IPR014757">
    <property type="entry name" value="Tscrpt_reg_IclR_C"/>
</dbReference>
<protein>
    <submittedName>
        <fullName evidence="6">IclR family transcriptional regulator</fullName>
    </submittedName>
</protein>
<evidence type="ECO:0000256" key="2">
    <source>
        <dbReference type="ARBA" id="ARBA00023125"/>
    </source>
</evidence>
<reference evidence="7" key="1">
    <citation type="submission" date="2017-06" db="EMBL/GenBank/DDBJ databases">
        <title>Herbaspirillum phytohormonus sp. nov., isolated from the root nodule of Robinia pseudoacacia in lead-zinc mine.</title>
        <authorList>
            <person name="Fan M."/>
            <person name="Lin Y."/>
        </authorList>
    </citation>
    <scope>NUCLEOTIDE SEQUENCE [LARGE SCALE GENOMIC DNA]</scope>
    <source>
        <strain evidence="7">SC-089</strain>
    </source>
</reference>
<keyword evidence="3" id="KW-0804">Transcription</keyword>
<dbReference type="Gene3D" id="3.30.450.40">
    <property type="match status" value="1"/>
</dbReference>
<sequence>MTERSGTQSLERGIALLRDVASRNREGPKLVDLISSTGLDRSTAHRLLKCLVAEQMLMQTEDDKRYHLGPLSFYLGLMGSEQGDLRDTAASLLTAIADETGDTVFLMVRVGVEAICADRRAGHYPIKTFVVDVGTRRPLGIGAGGMAILSTLSDTEMDAAMDANTDRIARFPGFTDESIRKTVAVTRRHGYSMMDVPVVTGVRAIGYPICLSGGPAIAAFSIAAIAPRITSQRSSFLVKVLQSASTELVKRLAPTHQGSRIPL</sequence>
<dbReference type="PROSITE" id="PS51078">
    <property type="entry name" value="ICLR_ED"/>
    <property type="match status" value="1"/>
</dbReference>
<keyword evidence="1" id="KW-0805">Transcription regulation</keyword>
<dbReference type="Proteomes" id="UP000214603">
    <property type="component" value="Unassembled WGS sequence"/>
</dbReference>
<evidence type="ECO:0000256" key="3">
    <source>
        <dbReference type="ARBA" id="ARBA00023163"/>
    </source>
</evidence>
<name>A0A225M526_9BURK</name>
<keyword evidence="2" id="KW-0238">DNA-binding</keyword>
<evidence type="ECO:0000259" key="5">
    <source>
        <dbReference type="PROSITE" id="PS51078"/>
    </source>
</evidence>
<feature type="domain" description="IclR-ED" evidence="5">
    <location>
        <begin position="71"/>
        <end position="254"/>
    </location>
</feature>
<dbReference type="AlphaFoldDB" id="A0A225M526"/>
<dbReference type="SUPFAM" id="SSF46785">
    <property type="entry name" value="Winged helix' DNA-binding domain"/>
    <property type="match status" value="1"/>
</dbReference>
<evidence type="ECO:0000313" key="7">
    <source>
        <dbReference type="Proteomes" id="UP000214603"/>
    </source>
</evidence>
<dbReference type="PANTHER" id="PTHR30136">
    <property type="entry name" value="HELIX-TURN-HELIX TRANSCRIPTIONAL REGULATOR, ICLR FAMILY"/>
    <property type="match status" value="1"/>
</dbReference>
<dbReference type="GO" id="GO:0003677">
    <property type="term" value="F:DNA binding"/>
    <property type="evidence" value="ECO:0007669"/>
    <property type="project" value="UniProtKB-KW"/>
</dbReference>
<keyword evidence="7" id="KW-1185">Reference proteome</keyword>
<dbReference type="Gene3D" id="1.10.10.10">
    <property type="entry name" value="Winged helix-like DNA-binding domain superfamily/Winged helix DNA-binding domain"/>
    <property type="match status" value="1"/>
</dbReference>
<dbReference type="PANTHER" id="PTHR30136:SF39">
    <property type="entry name" value="TRANSCRIPTIONAL REGULATORY PROTEIN"/>
    <property type="match status" value="1"/>
</dbReference>
<dbReference type="PROSITE" id="PS51077">
    <property type="entry name" value="HTH_ICLR"/>
    <property type="match status" value="1"/>
</dbReference>
<evidence type="ECO:0000259" key="4">
    <source>
        <dbReference type="PROSITE" id="PS51077"/>
    </source>
</evidence>
<comment type="caution">
    <text evidence="6">The sequence shown here is derived from an EMBL/GenBank/DDBJ whole genome shotgun (WGS) entry which is preliminary data.</text>
</comment>
<dbReference type="InterPro" id="IPR036390">
    <property type="entry name" value="WH_DNA-bd_sf"/>
</dbReference>
<dbReference type="SUPFAM" id="SSF55781">
    <property type="entry name" value="GAF domain-like"/>
    <property type="match status" value="1"/>
</dbReference>
<dbReference type="Pfam" id="PF01614">
    <property type="entry name" value="IclR_C"/>
    <property type="match status" value="1"/>
</dbReference>
<dbReference type="InterPro" id="IPR029016">
    <property type="entry name" value="GAF-like_dom_sf"/>
</dbReference>
<evidence type="ECO:0000313" key="6">
    <source>
        <dbReference type="EMBL" id="OWT56226.1"/>
    </source>
</evidence>
<dbReference type="Pfam" id="PF09339">
    <property type="entry name" value="HTH_IclR"/>
    <property type="match status" value="1"/>
</dbReference>
<gene>
    <name evidence="6" type="ORF">CEY11_19580</name>
</gene>
<dbReference type="SMART" id="SM00346">
    <property type="entry name" value="HTH_ICLR"/>
    <property type="match status" value="1"/>
</dbReference>